<organism evidence="2 3">
    <name type="scientific">Roseiflexus castenholzii (strain DSM 13941 / HLO8)</name>
    <dbReference type="NCBI Taxonomy" id="383372"/>
    <lineage>
        <taxon>Bacteria</taxon>
        <taxon>Bacillati</taxon>
        <taxon>Chloroflexota</taxon>
        <taxon>Chloroflexia</taxon>
        <taxon>Chloroflexales</taxon>
        <taxon>Roseiflexineae</taxon>
        <taxon>Roseiflexaceae</taxon>
        <taxon>Roseiflexus</taxon>
    </lineage>
</organism>
<dbReference type="STRING" id="383372.Rcas_4223"/>
<dbReference type="PANTHER" id="PTHR36966:SF1">
    <property type="entry name" value="REP-ASSOCIATED TYROSINE TRANSPOSASE"/>
    <property type="match status" value="1"/>
</dbReference>
<gene>
    <name evidence="2" type="ordered locus">Rcas_4223</name>
</gene>
<evidence type="ECO:0000259" key="1">
    <source>
        <dbReference type="SMART" id="SM01321"/>
    </source>
</evidence>
<feature type="domain" description="Transposase IS200-like" evidence="1">
    <location>
        <begin position="16"/>
        <end position="187"/>
    </location>
</feature>
<evidence type="ECO:0000313" key="2">
    <source>
        <dbReference type="EMBL" id="ABU60250.1"/>
    </source>
</evidence>
<accession>A7NRQ4</accession>
<dbReference type="GO" id="GO:0006313">
    <property type="term" value="P:DNA transposition"/>
    <property type="evidence" value="ECO:0007669"/>
    <property type="project" value="InterPro"/>
</dbReference>
<dbReference type="GO" id="GO:0004803">
    <property type="term" value="F:transposase activity"/>
    <property type="evidence" value="ECO:0007669"/>
    <property type="project" value="InterPro"/>
</dbReference>
<proteinExistence type="predicted"/>
<dbReference type="SUPFAM" id="SSF143422">
    <property type="entry name" value="Transposase IS200-like"/>
    <property type="match status" value="1"/>
</dbReference>
<dbReference type="InterPro" id="IPR002686">
    <property type="entry name" value="Transposase_17"/>
</dbReference>
<dbReference type="HOGENOM" id="CLU_092744_0_0_0"/>
<dbReference type="GO" id="GO:0043565">
    <property type="term" value="F:sequence-specific DNA binding"/>
    <property type="evidence" value="ECO:0007669"/>
    <property type="project" value="TreeGrafter"/>
</dbReference>
<dbReference type="OrthoDB" id="9794403at2"/>
<dbReference type="SMART" id="SM01321">
    <property type="entry name" value="Y1_Tnp"/>
    <property type="match status" value="1"/>
</dbReference>
<dbReference type="InterPro" id="IPR052715">
    <property type="entry name" value="RAYT_transposase"/>
</dbReference>
<dbReference type="InterPro" id="IPR036515">
    <property type="entry name" value="Transposase_17_sf"/>
</dbReference>
<dbReference type="eggNOG" id="COG1943">
    <property type="taxonomic scope" value="Bacteria"/>
</dbReference>
<dbReference type="KEGG" id="rca:Rcas_4223"/>
<dbReference type="EMBL" id="CP000804">
    <property type="protein sequence ID" value="ABU60250.1"/>
    <property type="molecule type" value="Genomic_DNA"/>
</dbReference>
<dbReference type="AlphaFoldDB" id="A7NRQ4"/>
<name>A7NRQ4_ROSCS</name>
<sequence>MSHDIFYRRNLPHIHPKGHAFFVTFSLLHAIPYDVLEQLKAERQNELRQVDLAQRYSIQKKHFGKYDEWLDRCENSPRWLEEPEIAAIVASEIERMNGERYTLIAYCIMPNHVHLLLEGLLAADARHRGQSAKYPLTDTLRLLKGRTARACNLALKREGQFWQHESYDHFVRDDNELGRIIAYILNNPVKAGLVKEWSEWKFFYINPEWGEW</sequence>
<dbReference type="RefSeq" id="WP_012122671.1">
    <property type="nucleotide sequence ID" value="NC_009767.1"/>
</dbReference>
<dbReference type="Gene3D" id="3.30.70.1290">
    <property type="entry name" value="Transposase IS200-like"/>
    <property type="match status" value="1"/>
</dbReference>
<protein>
    <recommendedName>
        <fullName evidence="1">Transposase IS200-like domain-containing protein</fullName>
    </recommendedName>
</protein>
<evidence type="ECO:0000313" key="3">
    <source>
        <dbReference type="Proteomes" id="UP000000263"/>
    </source>
</evidence>
<dbReference type="PANTHER" id="PTHR36966">
    <property type="entry name" value="REP-ASSOCIATED TYROSINE TRANSPOSASE"/>
    <property type="match status" value="1"/>
</dbReference>
<dbReference type="Proteomes" id="UP000000263">
    <property type="component" value="Chromosome"/>
</dbReference>
<reference evidence="2 3" key="1">
    <citation type="submission" date="2007-08" db="EMBL/GenBank/DDBJ databases">
        <title>Complete sequence of Roseiflexus castenholzii DSM 13941.</title>
        <authorList>
            <consortium name="US DOE Joint Genome Institute"/>
            <person name="Copeland A."/>
            <person name="Lucas S."/>
            <person name="Lapidus A."/>
            <person name="Barry K."/>
            <person name="Glavina del Rio T."/>
            <person name="Dalin E."/>
            <person name="Tice H."/>
            <person name="Pitluck S."/>
            <person name="Thompson L.S."/>
            <person name="Brettin T."/>
            <person name="Bruce D."/>
            <person name="Detter J.C."/>
            <person name="Han C."/>
            <person name="Tapia R."/>
            <person name="Schmutz J."/>
            <person name="Larimer F."/>
            <person name="Land M."/>
            <person name="Hauser L."/>
            <person name="Kyrpides N."/>
            <person name="Mikhailova N."/>
            <person name="Bryant D.A."/>
            <person name="Hanada S."/>
            <person name="Tsukatani Y."/>
            <person name="Richardson P."/>
        </authorList>
    </citation>
    <scope>NUCLEOTIDE SEQUENCE [LARGE SCALE GENOMIC DNA]</scope>
    <source>
        <strain evidence="3">DSM 13941 / HLO8</strain>
    </source>
</reference>
<keyword evidence="3" id="KW-1185">Reference proteome</keyword>